<keyword evidence="3" id="KW-0862">Zinc</keyword>
<dbReference type="Pfam" id="PF06839">
    <property type="entry name" value="Zn_ribbon_GRF"/>
    <property type="match status" value="1"/>
</dbReference>
<keyword evidence="2" id="KW-0863">Zinc-finger</keyword>
<organism evidence="5 6">
    <name type="scientific">Eragrostis curvula</name>
    <name type="common">weeping love grass</name>
    <dbReference type="NCBI Taxonomy" id="38414"/>
    <lineage>
        <taxon>Eukaryota</taxon>
        <taxon>Viridiplantae</taxon>
        <taxon>Streptophyta</taxon>
        <taxon>Embryophyta</taxon>
        <taxon>Tracheophyta</taxon>
        <taxon>Spermatophyta</taxon>
        <taxon>Magnoliopsida</taxon>
        <taxon>Liliopsida</taxon>
        <taxon>Poales</taxon>
        <taxon>Poaceae</taxon>
        <taxon>PACMAD clade</taxon>
        <taxon>Chloridoideae</taxon>
        <taxon>Eragrostideae</taxon>
        <taxon>Eragrostidinae</taxon>
        <taxon>Eragrostis</taxon>
    </lineage>
</organism>
<dbReference type="Proteomes" id="UP000324897">
    <property type="component" value="Chromosome 5"/>
</dbReference>
<gene>
    <name evidence="5" type="ORF">EJB05_06306</name>
</gene>
<sequence length="109" mass="12385">MSELLCLEDMASVPSCEPVGEDDYLDFLVSESSADDMTNVPKGHIAEIDGQLDSSRQCRHLETTVRKICLEGKDTGRHFYGCAHKEKSCNYYVLIDPKWPDVWKRSSKK</sequence>
<dbReference type="PANTHER" id="PTHR35163">
    <property type="entry name" value="OS02G0467300 PROTEIN"/>
    <property type="match status" value="1"/>
</dbReference>
<proteinExistence type="predicted"/>
<evidence type="ECO:0000256" key="3">
    <source>
        <dbReference type="ARBA" id="ARBA00022833"/>
    </source>
</evidence>
<dbReference type="InterPro" id="IPR010666">
    <property type="entry name" value="Znf_GRF"/>
</dbReference>
<keyword evidence="1" id="KW-0479">Metal-binding</keyword>
<feature type="non-terminal residue" evidence="5">
    <location>
        <position position="1"/>
    </location>
</feature>
<keyword evidence="6" id="KW-1185">Reference proteome</keyword>
<evidence type="ECO:0000256" key="1">
    <source>
        <dbReference type="ARBA" id="ARBA00022723"/>
    </source>
</evidence>
<name>A0A5J9WEN2_9POAL</name>
<protein>
    <recommendedName>
        <fullName evidence="4">GRF-type domain-containing protein</fullName>
    </recommendedName>
</protein>
<evidence type="ECO:0000259" key="4">
    <source>
        <dbReference type="Pfam" id="PF06839"/>
    </source>
</evidence>
<dbReference type="EMBL" id="RWGY01000004">
    <property type="protein sequence ID" value="TVU46749.1"/>
    <property type="molecule type" value="Genomic_DNA"/>
</dbReference>
<dbReference type="Gramene" id="TVU46749">
    <property type="protein sequence ID" value="TVU46749"/>
    <property type="gene ID" value="EJB05_06306"/>
</dbReference>
<evidence type="ECO:0000256" key="2">
    <source>
        <dbReference type="ARBA" id="ARBA00022771"/>
    </source>
</evidence>
<dbReference type="AlphaFoldDB" id="A0A5J9WEN2"/>
<dbReference type="GO" id="GO:0008270">
    <property type="term" value="F:zinc ion binding"/>
    <property type="evidence" value="ECO:0007669"/>
    <property type="project" value="UniProtKB-KW"/>
</dbReference>
<reference evidence="5 6" key="1">
    <citation type="journal article" date="2019" name="Sci. Rep.">
        <title>A high-quality genome of Eragrostis curvula grass provides insights into Poaceae evolution and supports new strategies to enhance forage quality.</title>
        <authorList>
            <person name="Carballo J."/>
            <person name="Santos B.A.C.M."/>
            <person name="Zappacosta D."/>
            <person name="Garbus I."/>
            <person name="Selva J.P."/>
            <person name="Gallo C.A."/>
            <person name="Diaz A."/>
            <person name="Albertini E."/>
            <person name="Caccamo M."/>
            <person name="Echenique V."/>
        </authorList>
    </citation>
    <scope>NUCLEOTIDE SEQUENCE [LARGE SCALE GENOMIC DNA]</scope>
    <source>
        <strain evidence="6">cv. Victoria</strain>
        <tissue evidence="5">Leaf</tissue>
    </source>
</reference>
<comment type="caution">
    <text evidence="5">The sequence shown here is derived from an EMBL/GenBank/DDBJ whole genome shotgun (WGS) entry which is preliminary data.</text>
</comment>
<accession>A0A5J9WEN2</accession>
<dbReference type="PANTHER" id="PTHR35163:SF12">
    <property type="entry name" value="OS05G0134500 PROTEIN"/>
    <property type="match status" value="1"/>
</dbReference>
<evidence type="ECO:0000313" key="6">
    <source>
        <dbReference type="Proteomes" id="UP000324897"/>
    </source>
</evidence>
<feature type="domain" description="GRF-type" evidence="4">
    <location>
        <begin position="57"/>
        <end position="92"/>
    </location>
</feature>
<dbReference type="OrthoDB" id="610278at2759"/>
<evidence type="ECO:0000313" key="5">
    <source>
        <dbReference type="EMBL" id="TVU46749.1"/>
    </source>
</evidence>